<name>A0ABU9J0Z7_9GAMM</name>
<reference evidence="2 3" key="1">
    <citation type="submission" date="2024-04" db="EMBL/GenBank/DDBJ databases">
        <title>Draft genome sequence of Pseudoxanthomonas putridarboris WD12.</title>
        <authorList>
            <person name="Oh J."/>
        </authorList>
    </citation>
    <scope>NUCLEOTIDE SEQUENCE [LARGE SCALE GENOMIC DNA]</scope>
    <source>
        <strain evidence="2 3">WD12</strain>
    </source>
</reference>
<dbReference type="InterPro" id="IPR045057">
    <property type="entry name" value="Gcn5-rel_NAT"/>
</dbReference>
<keyword evidence="2" id="KW-0808">Transferase</keyword>
<evidence type="ECO:0000313" key="3">
    <source>
        <dbReference type="Proteomes" id="UP001459204"/>
    </source>
</evidence>
<sequence>MTLDPPALDIHHDPAALRFATTLDGREAELLYSLRGTRMVIEHTGVPEAIGGRGVAAALVRAALEFARTQGWQVIPACSYSAAYVQRHPEYADLLATR</sequence>
<evidence type="ECO:0000313" key="2">
    <source>
        <dbReference type="EMBL" id="MEL1264650.1"/>
    </source>
</evidence>
<gene>
    <name evidence="2" type="ORF">AAD027_09770</name>
</gene>
<dbReference type="RefSeq" id="WP_341725825.1">
    <property type="nucleotide sequence ID" value="NZ_JBBWWT010000003.1"/>
</dbReference>
<accession>A0ABU9J0Z7</accession>
<dbReference type="GO" id="GO:0016746">
    <property type="term" value="F:acyltransferase activity"/>
    <property type="evidence" value="ECO:0007669"/>
    <property type="project" value="UniProtKB-KW"/>
</dbReference>
<proteinExistence type="predicted"/>
<dbReference type="InterPro" id="IPR031165">
    <property type="entry name" value="GNAT_YJDJ"/>
</dbReference>
<feature type="domain" description="N-acetyltransferase" evidence="1">
    <location>
        <begin position="11"/>
        <end position="96"/>
    </location>
</feature>
<keyword evidence="3" id="KW-1185">Reference proteome</keyword>
<dbReference type="Proteomes" id="UP001459204">
    <property type="component" value="Unassembled WGS sequence"/>
</dbReference>
<evidence type="ECO:0000259" key="1">
    <source>
        <dbReference type="PROSITE" id="PS51729"/>
    </source>
</evidence>
<organism evidence="2 3">
    <name type="scientific">Pseudoxanthomonas putridarboris</name>
    <dbReference type="NCBI Taxonomy" id="752605"/>
    <lineage>
        <taxon>Bacteria</taxon>
        <taxon>Pseudomonadati</taxon>
        <taxon>Pseudomonadota</taxon>
        <taxon>Gammaproteobacteria</taxon>
        <taxon>Lysobacterales</taxon>
        <taxon>Lysobacteraceae</taxon>
        <taxon>Pseudoxanthomonas</taxon>
    </lineage>
</organism>
<protein>
    <submittedName>
        <fullName evidence="2">GNAT family N-acetyltransferase</fullName>
        <ecNumber evidence="2">2.3.1.-</ecNumber>
    </submittedName>
</protein>
<dbReference type="EMBL" id="JBBWWT010000003">
    <property type="protein sequence ID" value="MEL1264650.1"/>
    <property type="molecule type" value="Genomic_DNA"/>
</dbReference>
<keyword evidence="2" id="KW-0012">Acyltransferase</keyword>
<dbReference type="PANTHER" id="PTHR31435:SF9">
    <property type="entry name" value="PROTEIN NATD1"/>
    <property type="match status" value="1"/>
</dbReference>
<dbReference type="EC" id="2.3.1.-" evidence="2"/>
<comment type="caution">
    <text evidence="2">The sequence shown here is derived from an EMBL/GenBank/DDBJ whole genome shotgun (WGS) entry which is preliminary data.</text>
</comment>
<dbReference type="InterPro" id="IPR016181">
    <property type="entry name" value="Acyl_CoA_acyltransferase"/>
</dbReference>
<dbReference type="Pfam" id="PF14542">
    <property type="entry name" value="Acetyltransf_CG"/>
    <property type="match status" value="1"/>
</dbReference>
<dbReference type="PROSITE" id="PS51729">
    <property type="entry name" value="GNAT_YJDJ"/>
    <property type="match status" value="1"/>
</dbReference>
<dbReference type="Gene3D" id="3.40.630.30">
    <property type="match status" value="1"/>
</dbReference>
<dbReference type="SUPFAM" id="SSF55729">
    <property type="entry name" value="Acyl-CoA N-acyltransferases (Nat)"/>
    <property type="match status" value="1"/>
</dbReference>
<dbReference type="PANTHER" id="PTHR31435">
    <property type="entry name" value="PROTEIN NATD1"/>
    <property type="match status" value="1"/>
</dbReference>